<dbReference type="RefSeq" id="XP_058326642.1">
    <property type="nucleotide sequence ID" value="XM_058478312.1"/>
</dbReference>
<dbReference type="GO" id="GO:0005730">
    <property type="term" value="C:nucleolus"/>
    <property type="evidence" value="ECO:0007669"/>
    <property type="project" value="TreeGrafter"/>
</dbReference>
<dbReference type="GO" id="GO:0031123">
    <property type="term" value="P:RNA 3'-end processing"/>
    <property type="evidence" value="ECO:0007669"/>
    <property type="project" value="TreeGrafter"/>
</dbReference>
<dbReference type="GeneID" id="83205615"/>
<dbReference type="GO" id="GO:0043634">
    <property type="term" value="P:polyadenylation-dependent ncRNA catabolic process"/>
    <property type="evidence" value="ECO:0007669"/>
    <property type="project" value="TreeGrafter"/>
</dbReference>
<dbReference type="PANTHER" id="PTHR23092:SF50">
    <property type="entry name" value="MTF2-LIKE C-TERMINAL DOMAIN-CONTAINING PROTEIN"/>
    <property type="match status" value="1"/>
</dbReference>
<dbReference type="Proteomes" id="UP001150941">
    <property type="component" value="Unassembled WGS sequence"/>
</dbReference>
<protein>
    <recommendedName>
        <fullName evidence="3">PAP-associated domain-containing protein</fullName>
    </recommendedName>
</protein>
<evidence type="ECO:0008006" key="3">
    <source>
        <dbReference type="Google" id="ProtNLM"/>
    </source>
</evidence>
<proteinExistence type="predicted"/>
<dbReference type="GO" id="GO:0031499">
    <property type="term" value="C:TRAMP complex"/>
    <property type="evidence" value="ECO:0007669"/>
    <property type="project" value="TreeGrafter"/>
</dbReference>
<dbReference type="GO" id="GO:0046872">
    <property type="term" value="F:metal ion binding"/>
    <property type="evidence" value="ECO:0007669"/>
    <property type="project" value="UniProtKB-KW"/>
</dbReference>
<gene>
    <name evidence="1" type="ORF">N7468_009016</name>
</gene>
<reference evidence="1" key="1">
    <citation type="submission" date="2022-11" db="EMBL/GenBank/DDBJ databases">
        <authorList>
            <person name="Petersen C."/>
        </authorList>
    </citation>
    <scope>NUCLEOTIDE SEQUENCE</scope>
    <source>
        <strain evidence="1">IBT 19713</strain>
    </source>
</reference>
<keyword evidence="2" id="KW-1185">Reference proteome</keyword>
<evidence type="ECO:0000313" key="2">
    <source>
        <dbReference type="Proteomes" id="UP001150941"/>
    </source>
</evidence>
<dbReference type="GO" id="GO:1990817">
    <property type="term" value="F:poly(A) RNA polymerase activity"/>
    <property type="evidence" value="ECO:0007669"/>
    <property type="project" value="InterPro"/>
</dbReference>
<dbReference type="Gene3D" id="1.10.1410.10">
    <property type="match status" value="1"/>
</dbReference>
<dbReference type="OrthoDB" id="273917at2759"/>
<dbReference type="AlphaFoldDB" id="A0A9W9TEG3"/>
<evidence type="ECO:0000313" key="1">
    <source>
        <dbReference type="EMBL" id="KAJ5219812.1"/>
    </source>
</evidence>
<comment type="caution">
    <text evidence="1">The sequence shown here is derived from an EMBL/GenBank/DDBJ whole genome shotgun (WGS) entry which is preliminary data.</text>
</comment>
<accession>A0A9W9TEG3</accession>
<organism evidence="1 2">
    <name type="scientific">Penicillium chermesinum</name>
    <dbReference type="NCBI Taxonomy" id="63820"/>
    <lineage>
        <taxon>Eukaryota</taxon>
        <taxon>Fungi</taxon>
        <taxon>Dikarya</taxon>
        <taxon>Ascomycota</taxon>
        <taxon>Pezizomycotina</taxon>
        <taxon>Eurotiomycetes</taxon>
        <taxon>Eurotiomycetidae</taxon>
        <taxon>Eurotiales</taxon>
        <taxon>Aspergillaceae</taxon>
        <taxon>Penicillium</taxon>
    </lineage>
</organism>
<name>A0A9W9TEG3_9EURO</name>
<dbReference type="SUPFAM" id="SSF81631">
    <property type="entry name" value="PAP/OAS1 substrate-binding domain"/>
    <property type="match status" value="1"/>
</dbReference>
<dbReference type="InterPro" id="IPR045862">
    <property type="entry name" value="Trf4-like"/>
</dbReference>
<sequence length="405" mass="45226">MLQDRKANGALAGASRRADFPHYGTPPNLPWLSYLPRSAVAGDASMYLDAELQALSRYLAPSQHEQDQIHRIIGQVGALIERVVPYSPQLIGPHRTGLALAHSNVSLLLRYDDVPRSLDNSRRPSATRPQIKEAHMNLLRRVESALQATELFNGLVKLQGKRRPFLEARHQPTGLLLNFRCDEGVPVLTEYLQGYSEEYPALRPLYTAARTLLEAHSLFGDSHASIEPDALALLVVAFLKTTHGRFPGYSRLGDQFLGFLQLYGMEVNLSSVGVAADPPGFFSIKTLRTPPTKEVEPAHLRGQRSLINAKHTAAVKGNRPASRRLCVQDPSHYMNNLGRSCTRVVEMQRVFAKAHERLVESLGDWDSQPKKESILKDGLHANFAELERFRRRMILSAHHAEGSYV</sequence>
<dbReference type="EMBL" id="JAPQKS010000007">
    <property type="protein sequence ID" value="KAJ5219812.1"/>
    <property type="molecule type" value="Genomic_DNA"/>
</dbReference>
<reference evidence="1" key="2">
    <citation type="journal article" date="2023" name="IMA Fungus">
        <title>Comparative genomic study of the Penicillium genus elucidates a diverse pangenome and 15 lateral gene transfer events.</title>
        <authorList>
            <person name="Petersen C."/>
            <person name="Sorensen T."/>
            <person name="Nielsen M.R."/>
            <person name="Sondergaard T.E."/>
            <person name="Sorensen J.L."/>
            <person name="Fitzpatrick D.A."/>
            <person name="Frisvad J.C."/>
            <person name="Nielsen K.L."/>
        </authorList>
    </citation>
    <scope>NUCLEOTIDE SEQUENCE</scope>
    <source>
        <strain evidence="1">IBT 19713</strain>
    </source>
</reference>
<dbReference type="PANTHER" id="PTHR23092">
    <property type="entry name" value="POLY(A) RNA POLYMERASE"/>
    <property type="match status" value="1"/>
</dbReference>
<dbReference type="GO" id="GO:0003729">
    <property type="term" value="F:mRNA binding"/>
    <property type="evidence" value="ECO:0007669"/>
    <property type="project" value="TreeGrafter"/>
</dbReference>